<dbReference type="Proteomes" id="UP001156708">
    <property type="component" value="Unassembled WGS sequence"/>
</dbReference>
<dbReference type="InterPro" id="IPR006504">
    <property type="entry name" value="Tscrpt_reg_Spx/MgsR"/>
</dbReference>
<evidence type="ECO:0000313" key="3">
    <source>
        <dbReference type="EMBL" id="GLQ84070.1"/>
    </source>
</evidence>
<dbReference type="InterPro" id="IPR006660">
    <property type="entry name" value="Arsenate_reductase-like"/>
</dbReference>
<proteinExistence type="inferred from homology"/>
<accession>A0AA37SEV8</accession>
<name>A0AA37SEV8_9PROT</name>
<evidence type="ECO:0000313" key="4">
    <source>
        <dbReference type="Proteomes" id="UP001156708"/>
    </source>
</evidence>
<sequence length="126" mass="14027">MAASITIYGIPNCDTMRKAWTWLAEHGVAVTFHDYRQDGVDRGQLEGWVAQLGWEKLLNRSGTTFRRLSPELKDNLDAERAIALMLEQPAMIRRPVLEAPGLLLVGFRPDDYAAALSGFSAQDPTP</sequence>
<comment type="similarity">
    <text evidence="1 2">Belongs to the ArsC family.</text>
</comment>
<dbReference type="Gene3D" id="3.40.30.10">
    <property type="entry name" value="Glutaredoxin"/>
    <property type="match status" value="1"/>
</dbReference>
<reference evidence="4" key="1">
    <citation type="journal article" date="2019" name="Int. J. Syst. Evol. Microbiol.">
        <title>The Global Catalogue of Microorganisms (GCM) 10K type strain sequencing project: providing services to taxonomists for standard genome sequencing and annotation.</title>
        <authorList>
            <consortium name="The Broad Institute Genomics Platform"/>
            <consortium name="The Broad Institute Genome Sequencing Center for Infectious Disease"/>
            <person name="Wu L."/>
            <person name="Ma J."/>
        </authorList>
    </citation>
    <scope>NUCLEOTIDE SEQUENCE [LARGE SCALE GENOMIC DNA]</scope>
    <source>
        <strain evidence="4">NBRC 12467</strain>
    </source>
</reference>
<evidence type="ECO:0000256" key="1">
    <source>
        <dbReference type="ARBA" id="ARBA00007198"/>
    </source>
</evidence>
<evidence type="ECO:0000256" key="2">
    <source>
        <dbReference type="PROSITE-ProRule" id="PRU01282"/>
    </source>
</evidence>
<dbReference type="EMBL" id="BSNZ01000007">
    <property type="protein sequence ID" value="GLQ84070.1"/>
    <property type="molecule type" value="Genomic_DNA"/>
</dbReference>
<dbReference type="InterPro" id="IPR036249">
    <property type="entry name" value="Thioredoxin-like_sf"/>
</dbReference>
<dbReference type="RefSeq" id="WP_141350891.1">
    <property type="nucleotide sequence ID" value="NZ_BARA01000008.1"/>
</dbReference>
<dbReference type="PROSITE" id="PS51353">
    <property type="entry name" value="ARSC"/>
    <property type="match status" value="1"/>
</dbReference>
<dbReference type="SUPFAM" id="SSF52833">
    <property type="entry name" value="Thioredoxin-like"/>
    <property type="match status" value="1"/>
</dbReference>
<keyword evidence="4" id="KW-1185">Reference proteome</keyword>
<dbReference type="PANTHER" id="PTHR30041:SF8">
    <property type="entry name" value="PROTEIN YFFB"/>
    <property type="match status" value="1"/>
</dbReference>
<comment type="caution">
    <text evidence="3">The sequence shown here is derived from an EMBL/GenBank/DDBJ whole genome shotgun (WGS) entry which is preliminary data.</text>
</comment>
<organism evidence="3 4">
    <name type="scientific">Gluconobacter sphaericus NBRC 12467</name>
    <dbReference type="NCBI Taxonomy" id="1307951"/>
    <lineage>
        <taxon>Bacteria</taxon>
        <taxon>Pseudomonadati</taxon>
        <taxon>Pseudomonadota</taxon>
        <taxon>Alphaproteobacteria</taxon>
        <taxon>Acetobacterales</taxon>
        <taxon>Acetobacteraceae</taxon>
        <taxon>Gluconobacter</taxon>
    </lineage>
</organism>
<dbReference type="CDD" id="cd03035">
    <property type="entry name" value="ArsC_Yffb"/>
    <property type="match status" value="1"/>
</dbReference>
<protein>
    <submittedName>
        <fullName evidence="3">Arsenate reductase</fullName>
    </submittedName>
</protein>
<dbReference type="Pfam" id="PF03960">
    <property type="entry name" value="ArsC"/>
    <property type="match status" value="1"/>
</dbReference>
<dbReference type="AlphaFoldDB" id="A0AA37SEV8"/>
<dbReference type="NCBIfam" id="TIGR01617">
    <property type="entry name" value="arsC_related"/>
    <property type="match status" value="1"/>
</dbReference>
<gene>
    <name evidence="3" type="ORF">GCM10007872_09780</name>
</gene>
<dbReference type="NCBIfam" id="NF008107">
    <property type="entry name" value="PRK10853.1"/>
    <property type="match status" value="1"/>
</dbReference>
<dbReference type="PANTHER" id="PTHR30041">
    <property type="entry name" value="ARSENATE REDUCTASE"/>
    <property type="match status" value="1"/>
</dbReference>